<keyword evidence="2" id="KW-1133">Transmembrane helix</keyword>
<name>A0A9I9EFF9_CUCME</name>
<feature type="region of interest" description="Disordered" evidence="1">
    <location>
        <begin position="181"/>
        <end position="209"/>
    </location>
</feature>
<organism evidence="3">
    <name type="scientific">Cucumis melo</name>
    <name type="common">Muskmelon</name>
    <dbReference type="NCBI Taxonomy" id="3656"/>
    <lineage>
        <taxon>Eukaryota</taxon>
        <taxon>Viridiplantae</taxon>
        <taxon>Streptophyta</taxon>
        <taxon>Embryophyta</taxon>
        <taxon>Tracheophyta</taxon>
        <taxon>Spermatophyta</taxon>
        <taxon>Magnoliopsida</taxon>
        <taxon>eudicotyledons</taxon>
        <taxon>Gunneridae</taxon>
        <taxon>Pentapetalae</taxon>
        <taxon>rosids</taxon>
        <taxon>fabids</taxon>
        <taxon>Cucurbitales</taxon>
        <taxon>Cucurbitaceae</taxon>
        <taxon>Benincaseae</taxon>
        <taxon>Cucumis</taxon>
    </lineage>
</organism>
<keyword evidence="2" id="KW-0812">Transmembrane</keyword>
<dbReference type="Pfam" id="PF03004">
    <property type="entry name" value="Transposase_24"/>
    <property type="match status" value="1"/>
</dbReference>
<evidence type="ECO:0000256" key="1">
    <source>
        <dbReference type="SAM" id="MobiDB-lite"/>
    </source>
</evidence>
<evidence type="ECO:0008006" key="4">
    <source>
        <dbReference type="Google" id="ProtNLM"/>
    </source>
</evidence>
<feature type="region of interest" description="Disordered" evidence="1">
    <location>
        <begin position="92"/>
        <end position="113"/>
    </location>
</feature>
<reference evidence="3" key="1">
    <citation type="submission" date="2023-03" db="UniProtKB">
        <authorList>
            <consortium name="EnsemblPlants"/>
        </authorList>
    </citation>
    <scope>IDENTIFICATION</scope>
</reference>
<dbReference type="Gramene" id="MELO3C032780.2.1">
    <property type="protein sequence ID" value="MELO3C032780.2.1"/>
    <property type="gene ID" value="MELO3C032780.2"/>
</dbReference>
<feature type="transmembrane region" description="Helical" evidence="2">
    <location>
        <begin position="36"/>
        <end position="59"/>
    </location>
</feature>
<dbReference type="InterPro" id="IPR004252">
    <property type="entry name" value="Probable_transposase_24"/>
</dbReference>
<protein>
    <recommendedName>
        <fullName evidence="4">CACTA en-spm transposon protein</fullName>
    </recommendedName>
</protein>
<dbReference type="AlphaFoldDB" id="A0A9I9EFF9"/>
<keyword evidence="2" id="KW-0472">Membrane</keyword>
<proteinExistence type="predicted"/>
<feature type="compositionally biased region" description="Low complexity" evidence="1">
    <location>
        <begin position="190"/>
        <end position="203"/>
    </location>
</feature>
<sequence length="269" mass="30855">MHIKKNVCDNLVRTLFNIEGKTKDTTNYSHKPRTHIFMYFIYLILAMCLYLLIECLFYMSTSIMSYQRNNLLETDAIFLEFEDDLDKIARGSSSVGDNARSSQPPVTLTPRKRAQSRLLELEHHVAACACERHFPSAALSEQTLVKNALRPSMATSRIVEHQMLTTFKEFRANYHRHFKKYSDSEKARANPPNSYNPSSGSKSFLQRSHELTEKKGKSIDRVKFFRETHVRAGTFLSQTAEDAHNQVLELRSQPTLEGSQPLSGDEICD</sequence>
<evidence type="ECO:0000256" key="2">
    <source>
        <dbReference type="SAM" id="Phobius"/>
    </source>
</evidence>
<accession>A0A9I9EFF9</accession>
<feature type="compositionally biased region" description="Polar residues" evidence="1">
    <location>
        <begin position="92"/>
        <end position="106"/>
    </location>
</feature>
<dbReference type="EnsemblPlants" id="MELO3C032780.2.1">
    <property type="protein sequence ID" value="MELO3C032780.2.1"/>
    <property type="gene ID" value="MELO3C032780.2"/>
</dbReference>
<evidence type="ECO:0000313" key="3">
    <source>
        <dbReference type="EnsemblPlants" id="MELO3C032780.2.1"/>
    </source>
</evidence>